<dbReference type="Gene3D" id="3.90.870.20">
    <property type="entry name" value="Carbamoyltransferase, C-terminal domain"/>
    <property type="match status" value="1"/>
</dbReference>
<gene>
    <name evidence="5" type="ORF">TrST_g7626</name>
</gene>
<reference evidence="6" key="1">
    <citation type="journal article" date="2023" name="Commun. Biol.">
        <title>Genome analysis of Parmales, the sister group of diatoms, reveals the evolutionary specialization of diatoms from phago-mixotrophs to photoautotrophs.</title>
        <authorList>
            <person name="Ban H."/>
            <person name="Sato S."/>
            <person name="Yoshikawa S."/>
            <person name="Yamada K."/>
            <person name="Nakamura Y."/>
            <person name="Ichinomiya M."/>
            <person name="Sato N."/>
            <person name="Blanc-Mathieu R."/>
            <person name="Endo H."/>
            <person name="Kuwata A."/>
            <person name="Ogata H."/>
        </authorList>
    </citation>
    <scope>NUCLEOTIDE SEQUENCE [LARGE SCALE GENOMIC DNA]</scope>
    <source>
        <strain evidence="6">NIES 3701</strain>
    </source>
</reference>
<comment type="similarity">
    <text evidence="1">Belongs to the NodU/CmcH family.</text>
</comment>
<dbReference type="Proteomes" id="UP001165085">
    <property type="component" value="Unassembled WGS sequence"/>
</dbReference>
<dbReference type="InterPro" id="IPR031730">
    <property type="entry name" value="Carbam_trans_C"/>
</dbReference>
<evidence type="ECO:0000259" key="4">
    <source>
        <dbReference type="Pfam" id="PF16861"/>
    </source>
</evidence>
<dbReference type="OrthoDB" id="414294at2759"/>
<dbReference type="Gene3D" id="3.30.420.40">
    <property type="match status" value="1"/>
</dbReference>
<dbReference type="Pfam" id="PF02543">
    <property type="entry name" value="Carbam_trans_N"/>
    <property type="match status" value="1"/>
</dbReference>
<feature type="domain" description="Carbamoyltransferase C-terminal" evidence="4">
    <location>
        <begin position="518"/>
        <end position="691"/>
    </location>
</feature>
<dbReference type="EMBL" id="BRXY01000191">
    <property type="protein sequence ID" value="GMH75564.1"/>
    <property type="molecule type" value="Genomic_DNA"/>
</dbReference>
<sequence length="787" mass="86941">MPTPSSSFDNDVDTYVGINKYSHDTTLCVISRSASGSERSKFKVEMLSKERLTRIKHDGGPLSTLSNYLESSPLNHNHNGDKNNKKNKYTITQNNHHFPISDIDGLSSQSLQFCDKSDTLFPSISFTDDDGASSPLNFPFPPSATRELSHHLAHAYSTLPQSNLTSGLVAVIDGQGDTLQSSLNNLHNPSFKNDLQLFSSHYGSWHIEASSDLRSLLIKPGPGPQTPPPTSFTYRESESFYSYTSTSPSSPLRPLLKRYSSTRLPPHISSHGFVDFNSLGGLYSRLSTSIFKNWNACGKVMGLAPFGFNNDDCGEGYGYCGGDVRVVKVEEGGLKVDLDKLCGMPFSDVLKSGDIDFCETGGGVDVNSSGLIVKSSSPQVEKMIETCYEVQKDLERTVLKCLEDMAGGEEFEGKEKNLLLSGGVMLNSVLNGEIIRSKIFSNVYIPPFVGDEGIAFGCAAHGMLASNPDFETTDLEFGPYLGPEHDSKEMEEAFDEFSNFYTTIYSPDDSEDLCVKMAEIIAGGSVVALYEGRSEVGPRALGHRSILADPRRGGIVNFINSKIKLRESYRPFAPSVLAEDVGDWFEGGEGDISPYMSLTLFLKPDKRNMVNAVTHVDGSSRLQSVTSKRSPFYHLLIKSFKKLTGVPMLLNTSFNTLKNSPIVETPREAFVSWLARAPSLKYLVIDGKILERKSIKVLADDKFKAFGRFVTITNENYEGEITDVRIKMEGREEFGEEPLYDRLEVEILQMCDGSNTVADIASLLEEVPEDVMERVERMEKACILFKI</sequence>
<evidence type="ECO:0000256" key="1">
    <source>
        <dbReference type="ARBA" id="ARBA00006129"/>
    </source>
</evidence>
<dbReference type="InterPro" id="IPR051338">
    <property type="entry name" value="NodU/CmcH_Carbamoyltrnsfr"/>
</dbReference>
<dbReference type="PANTHER" id="PTHR34847:SF1">
    <property type="entry name" value="NODULATION PROTEIN U"/>
    <property type="match status" value="1"/>
</dbReference>
<evidence type="ECO:0000313" key="5">
    <source>
        <dbReference type="EMBL" id="GMH75564.1"/>
    </source>
</evidence>
<evidence type="ECO:0000313" key="6">
    <source>
        <dbReference type="Proteomes" id="UP001165085"/>
    </source>
</evidence>
<protein>
    <submittedName>
        <fullName evidence="5">Uncharacterized protein</fullName>
    </submittedName>
</protein>
<name>A0A9W7AW97_9STRA</name>
<dbReference type="CDD" id="cd24033">
    <property type="entry name" value="ASKHA_NBD_NodU_CmcH-like_N"/>
    <property type="match status" value="1"/>
</dbReference>
<evidence type="ECO:0000259" key="3">
    <source>
        <dbReference type="Pfam" id="PF02543"/>
    </source>
</evidence>
<keyword evidence="6" id="KW-1185">Reference proteome</keyword>
<accession>A0A9W7AW97</accession>
<proteinExistence type="inferred from homology"/>
<dbReference type="InterPro" id="IPR003696">
    <property type="entry name" value="Carbtransf_dom"/>
</dbReference>
<feature type="region of interest" description="Disordered" evidence="2">
    <location>
        <begin position="68"/>
        <end position="88"/>
    </location>
</feature>
<evidence type="ECO:0000256" key="2">
    <source>
        <dbReference type="SAM" id="MobiDB-lite"/>
    </source>
</evidence>
<dbReference type="GO" id="GO:0003824">
    <property type="term" value="F:catalytic activity"/>
    <property type="evidence" value="ECO:0007669"/>
    <property type="project" value="InterPro"/>
</dbReference>
<organism evidence="5 6">
    <name type="scientific">Triparma strigata</name>
    <dbReference type="NCBI Taxonomy" id="1606541"/>
    <lineage>
        <taxon>Eukaryota</taxon>
        <taxon>Sar</taxon>
        <taxon>Stramenopiles</taxon>
        <taxon>Ochrophyta</taxon>
        <taxon>Bolidophyceae</taxon>
        <taxon>Parmales</taxon>
        <taxon>Triparmaceae</taxon>
        <taxon>Triparma</taxon>
    </lineage>
</organism>
<dbReference type="Pfam" id="PF16861">
    <property type="entry name" value="Carbam_trans_C"/>
    <property type="match status" value="1"/>
</dbReference>
<feature type="domain" description="Carbamoyltransferase" evidence="3">
    <location>
        <begin position="389"/>
        <end position="459"/>
    </location>
</feature>
<comment type="caution">
    <text evidence="5">The sequence shown here is derived from an EMBL/GenBank/DDBJ whole genome shotgun (WGS) entry which is preliminary data.</text>
</comment>
<dbReference type="InterPro" id="IPR038152">
    <property type="entry name" value="Carbam_trans_C_sf"/>
</dbReference>
<dbReference type="PANTHER" id="PTHR34847">
    <property type="entry name" value="NODULATION PROTEIN U"/>
    <property type="match status" value="1"/>
</dbReference>
<dbReference type="AlphaFoldDB" id="A0A9W7AW97"/>